<dbReference type="Gene3D" id="1.10.390.10">
    <property type="entry name" value="Neutral Protease Domain 2"/>
    <property type="match status" value="1"/>
</dbReference>
<evidence type="ECO:0000256" key="3">
    <source>
        <dbReference type="ARBA" id="ARBA00004609"/>
    </source>
</evidence>
<evidence type="ECO:0000256" key="9">
    <source>
        <dbReference type="ARBA" id="ARBA00022801"/>
    </source>
</evidence>
<keyword evidence="9" id="KW-0378">Hydrolase</keyword>
<keyword evidence="12" id="KW-0449">Lipoprotein</keyword>
<dbReference type="OrthoDB" id="79562at2759"/>
<comment type="subcellular location">
    <subcellularLocation>
        <location evidence="3">Cell membrane</location>
        <topology evidence="3">Lipid-anchor</topology>
        <topology evidence="3">GPI-anchor</topology>
    </subcellularLocation>
    <subcellularLocation>
        <location evidence="2">Cytoplasm</location>
    </subcellularLocation>
</comment>
<dbReference type="GO" id="GO:0008237">
    <property type="term" value="F:metallopeptidase activity"/>
    <property type="evidence" value="ECO:0007669"/>
    <property type="project" value="UniProtKB-KW"/>
</dbReference>
<dbReference type="GO" id="GO:0005829">
    <property type="term" value="C:cytosol"/>
    <property type="evidence" value="ECO:0007669"/>
    <property type="project" value="TreeGrafter"/>
</dbReference>
<dbReference type="Gene3D" id="2.60.40.1730">
    <property type="entry name" value="tricorn interacting facor f3 domain"/>
    <property type="match status" value="1"/>
</dbReference>
<dbReference type="InterPro" id="IPR045357">
    <property type="entry name" value="Aminopeptidase_N-like_N"/>
</dbReference>
<dbReference type="RefSeq" id="XP_024890427.1">
    <property type="nucleotide sequence ID" value="XM_025034659.1"/>
</dbReference>
<evidence type="ECO:0000259" key="15">
    <source>
        <dbReference type="Pfam" id="PF17900"/>
    </source>
</evidence>
<keyword evidence="5" id="KW-0963">Cytoplasm</keyword>
<feature type="region of interest" description="Disordered" evidence="13">
    <location>
        <begin position="741"/>
        <end position="813"/>
    </location>
</feature>
<evidence type="ECO:0000256" key="5">
    <source>
        <dbReference type="ARBA" id="ARBA00022490"/>
    </source>
</evidence>
<evidence type="ECO:0000256" key="11">
    <source>
        <dbReference type="ARBA" id="ARBA00023049"/>
    </source>
</evidence>
<dbReference type="Pfam" id="PF17900">
    <property type="entry name" value="Peptidase_M1_N"/>
    <property type="match status" value="1"/>
</dbReference>
<name>A0A6J1R6Z4_9HYME</name>
<evidence type="ECO:0000256" key="4">
    <source>
        <dbReference type="ARBA" id="ARBA00010136"/>
    </source>
</evidence>
<reference evidence="17" key="1">
    <citation type="submission" date="2025-08" db="UniProtKB">
        <authorList>
            <consortium name="RefSeq"/>
        </authorList>
    </citation>
    <scope>IDENTIFICATION</scope>
    <source>
        <tissue evidence="17">Whole body</tissue>
    </source>
</reference>
<proteinExistence type="inferred from homology"/>
<evidence type="ECO:0000313" key="16">
    <source>
        <dbReference type="Proteomes" id="UP000504618"/>
    </source>
</evidence>
<dbReference type="GO" id="GO:0005886">
    <property type="term" value="C:plasma membrane"/>
    <property type="evidence" value="ECO:0007669"/>
    <property type="project" value="UniProtKB-SubCell"/>
</dbReference>
<dbReference type="InterPro" id="IPR001930">
    <property type="entry name" value="Peptidase_M1"/>
</dbReference>
<dbReference type="GeneID" id="112466534"/>
<dbReference type="PRINTS" id="PR00756">
    <property type="entry name" value="ALADIPTASE"/>
</dbReference>
<dbReference type="GO" id="GO:0008270">
    <property type="term" value="F:zinc ion binding"/>
    <property type="evidence" value="ECO:0007669"/>
    <property type="project" value="InterPro"/>
</dbReference>
<dbReference type="PANTHER" id="PTHR45726:SF3">
    <property type="entry name" value="LEUKOTRIENE A-4 HYDROLASE"/>
    <property type="match status" value="1"/>
</dbReference>
<evidence type="ECO:0000256" key="8">
    <source>
        <dbReference type="ARBA" id="ARBA00022723"/>
    </source>
</evidence>
<dbReference type="InterPro" id="IPR034015">
    <property type="entry name" value="M1_LTA4H"/>
</dbReference>
<feature type="domain" description="Aminopeptidase N-like N-terminal" evidence="15">
    <location>
        <begin position="26"/>
        <end position="204"/>
    </location>
</feature>
<gene>
    <name evidence="17" type="primary">LOC112466534</name>
</gene>
<evidence type="ECO:0000256" key="7">
    <source>
        <dbReference type="ARBA" id="ARBA00022670"/>
    </source>
</evidence>
<keyword evidence="10" id="KW-0862">Zinc</keyword>
<feature type="compositionally biased region" description="Basic and acidic residues" evidence="13">
    <location>
        <begin position="741"/>
        <end position="767"/>
    </location>
</feature>
<sequence>MDFSGSTEDPHTFAKPEQARVTDIHLELIVDFKQKVLKGKAILTIKKKSSISGIFLDNYGLFISRVTNIDGTDLDYHVGIHHIFGSSFYVELPPTVDTTCNSNNECKIEIEYKTSSDSPALYWLTSAQTANGTHPFLLSNNKLIYARAWFPCQDTPSVKFTYTAKILVPKHFTVLMSALLQAVDRVGPELEVHEFRQIDPVPSYAVIIAVGSLQIRYLNEKSNMFIEKKFIDEPPDTFLINTGINTIERMLEIAKSLCGPYPWDRYDICVLPPNVAHLKIECPRVIFISPTLLGGDLTSISSLARNISQSWAGNYVTCSNYEHLWLNKSFSIFISRKIKSKLLMQIKDIKSFLERKEQNDLNNMIQGMEHPHMLKCLLPNLTCLLPHKATEYVPYETGCMLLDHLEEILGGSSVFELFLKSYFHKFAFKSINTQDWINYLYQYFPDEKEILGNITWNTWFHDIPLPPTVPEMTAWETKYFKLTEDWVKWNCKSHTKPDSLRDKKFDFNVEKIIFLNYLHDFHENLTEQKLALILYRYRFENHNAEIRLAGKAVERFARINSRRLWLHGVEARAGVPQGSVLGPLLFSLFINDIGAFLRFTERIIFADDTQIYRKCFLSELNVGLRLVAHDVGVIAEFAAVNGLSLNLHNSKVLILGGRRYVKQIDLNNLPLIAVNGTTIPFVTEARNLGVIMTSDLSWKSHVNHEVEKLRDAEKLKEAKKLTEAEERKEAEKLKEIEKLKEAKESKKTEKLREAGKSKEAEKLKEVEELKEETEDTSQKEDKRKSSQGRQMEGKRGLSYRNYKEQKEGYGERC</sequence>
<feature type="domain" description="Peptidase M1 membrane alanine aminopeptidase" evidence="14">
    <location>
        <begin position="248"/>
        <end position="459"/>
    </location>
</feature>
<keyword evidence="6" id="KW-0325">Glycoprotein</keyword>
<evidence type="ECO:0000256" key="12">
    <source>
        <dbReference type="ARBA" id="ARBA00023288"/>
    </source>
</evidence>
<protein>
    <submittedName>
        <fullName evidence="17">Leukotriene A-4 hydrolase-like</fullName>
    </submittedName>
</protein>
<dbReference type="GO" id="GO:0006508">
    <property type="term" value="P:proteolysis"/>
    <property type="evidence" value="ECO:0007669"/>
    <property type="project" value="UniProtKB-KW"/>
</dbReference>
<evidence type="ECO:0000256" key="2">
    <source>
        <dbReference type="ARBA" id="ARBA00004496"/>
    </source>
</evidence>
<keyword evidence="8" id="KW-0479">Metal-binding</keyword>
<evidence type="ECO:0000256" key="6">
    <source>
        <dbReference type="ARBA" id="ARBA00022622"/>
    </source>
</evidence>
<organism evidence="16 17">
    <name type="scientific">Temnothorax curvispinosus</name>
    <dbReference type="NCBI Taxonomy" id="300111"/>
    <lineage>
        <taxon>Eukaryota</taxon>
        <taxon>Metazoa</taxon>
        <taxon>Ecdysozoa</taxon>
        <taxon>Arthropoda</taxon>
        <taxon>Hexapoda</taxon>
        <taxon>Insecta</taxon>
        <taxon>Pterygota</taxon>
        <taxon>Neoptera</taxon>
        <taxon>Endopterygota</taxon>
        <taxon>Hymenoptera</taxon>
        <taxon>Apocrita</taxon>
        <taxon>Aculeata</taxon>
        <taxon>Formicoidea</taxon>
        <taxon>Formicidae</taxon>
        <taxon>Myrmicinae</taxon>
        <taxon>Temnothorax</taxon>
    </lineage>
</organism>
<dbReference type="SUPFAM" id="SSF63737">
    <property type="entry name" value="Leukotriene A4 hydrolase N-terminal domain"/>
    <property type="match status" value="1"/>
</dbReference>
<comment type="similarity">
    <text evidence="4">Belongs to the peptidase M1 family.</text>
</comment>
<feature type="compositionally biased region" description="Basic and acidic residues" evidence="13">
    <location>
        <begin position="791"/>
        <end position="813"/>
    </location>
</feature>
<dbReference type="InterPro" id="IPR042097">
    <property type="entry name" value="Aminopeptidase_N-like_N_sf"/>
</dbReference>
<dbReference type="SUPFAM" id="SSF55486">
    <property type="entry name" value="Metalloproteases ('zincins'), catalytic domain"/>
    <property type="match status" value="1"/>
</dbReference>
<dbReference type="GO" id="GO:0004301">
    <property type="term" value="F:epoxide hydrolase activity"/>
    <property type="evidence" value="ECO:0007669"/>
    <property type="project" value="TreeGrafter"/>
</dbReference>
<comment type="cofactor">
    <cofactor evidence="1">
        <name>Zn(2+)</name>
        <dbReference type="ChEBI" id="CHEBI:29105"/>
    </cofactor>
</comment>
<dbReference type="Gene3D" id="3.30.2010.30">
    <property type="match status" value="1"/>
</dbReference>
<dbReference type="GO" id="GO:0098552">
    <property type="term" value="C:side of membrane"/>
    <property type="evidence" value="ECO:0007669"/>
    <property type="project" value="UniProtKB-KW"/>
</dbReference>
<keyword evidence="7" id="KW-0645">Protease</keyword>
<evidence type="ECO:0000256" key="10">
    <source>
        <dbReference type="ARBA" id="ARBA00022833"/>
    </source>
</evidence>
<dbReference type="Pfam" id="PF01433">
    <property type="entry name" value="Peptidase_M1"/>
    <property type="match status" value="1"/>
</dbReference>
<keyword evidence="16" id="KW-1185">Reference proteome</keyword>
<evidence type="ECO:0000259" key="14">
    <source>
        <dbReference type="Pfam" id="PF01433"/>
    </source>
</evidence>
<dbReference type="PANTHER" id="PTHR45726">
    <property type="entry name" value="LEUKOTRIENE A-4 HYDROLASE"/>
    <property type="match status" value="1"/>
</dbReference>
<dbReference type="InterPro" id="IPR027268">
    <property type="entry name" value="Peptidase_M4/M1_CTD_sf"/>
</dbReference>
<keyword evidence="6" id="KW-0336">GPI-anchor</keyword>
<evidence type="ECO:0000256" key="1">
    <source>
        <dbReference type="ARBA" id="ARBA00001947"/>
    </source>
</evidence>
<dbReference type="AlphaFoldDB" id="A0A6J1R6Z4"/>
<dbReference type="GO" id="GO:0043171">
    <property type="term" value="P:peptide catabolic process"/>
    <property type="evidence" value="ECO:0007669"/>
    <property type="project" value="TreeGrafter"/>
</dbReference>
<evidence type="ECO:0000256" key="13">
    <source>
        <dbReference type="SAM" id="MobiDB-lite"/>
    </source>
</evidence>
<dbReference type="GO" id="GO:0004177">
    <property type="term" value="F:aminopeptidase activity"/>
    <property type="evidence" value="ECO:0007669"/>
    <property type="project" value="TreeGrafter"/>
</dbReference>
<dbReference type="Proteomes" id="UP000504618">
    <property type="component" value="Unplaced"/>
</dbReference>
<evidence type="ECO:0000313" key="17">
    <source>
        <dbReference type="RefSeq" id="XP_024890427.1"/>
    </source>
</evidence>
<keyword evidence="11" id="KW-0482">Metalloprotease</keyword>
<accession>A0A6J1R6Z4</accession>
<dbReference type="InterPro" id="IPR014782">
    <property type="entry name" value="Peptidase_M1_dom"/>
</dbReference>
<keyword evidence="6" id="KW-0472">Membrane</keyword>